<proteinExistence type="predicted"/>
<evidence type="ECO:0000313" key="2">
    <source>
        <dbReference type="Proteomes" id="UP000299102"/>
    </source>
</evidence>
<protein>
    <submittedName>
        <fullName evidence="1">Uncharacterized protein</fullName>
    </submittedName>
</protein>
<organism evidence="1 2">
    <name type="scientific">Eumeta variegata</name>
    <name type="common">Bagworm moth</name>
    <name type="synonym">Eumeta japonica</name>
    <dbReference type="NCBI Taxonomy" id="151549"/>
    <lineage>
        <taxon>Eukaryota</taxon>
        <taxon>Metazoa</taxon>
        <taxon>Ecdysozoa</taxon>
        <taxon>Arthropoda</taxon>
        <taxon>Hexapoda</taxon>
        <taxon>Insecta</taxon>
        <taxon>Pterygota</taxon>
        <taxon>Neoptera</taxon>
        <taxon>Endopterygota</taxon>
        <taxon>Lepidoptera</taxon>
        <taxon>Glossata</taxon>
        <taxon>Ditrysia</taxon>
        <taxon>Tineoidea</taxon>
        <taxon>Psychidae</taxon>
        <taxon>Oiketicinae</taxon>
        <taxon>Eumeta</taxon>
    </lineage>
</organism>
<name>A0A4C1T5F6_EUMVA</name>
<sequence>MPRASYPEQSMGQGIVRENFNEQTPEGNTSLGLSPHCTYCCKRGNALTRTARAPAPRVREAAAGTKLALEGEIRLRLGGASLTPLPRPPTARAAGAPLRAPSPEYPILNFRAGAQMSHRSQRTMSYVYLCCIFKNTILARLLPLDIRVREAARLYEVKRGRELGDVCADRELERPVDFRDLPHPAHTPEFGFESVEDLNPSTVDRLAIVGPHRR</sequence>
<dbReference type="Proteomes" id="UP000299102">
    <property type="component" value="Unassembled WGS sequence"/>
</dbReference>
<evidence type="ECO:0000313" key="1">
    <source>
        <dbReference type="EMBL" id="GBP08800.1"/>
    </source>
</evidence>
<accession>A0A4C1T5F6</accession>
<dbReference type="AlphaFoldDB" id="A0A4C1T5F6"/>
<dbReference type="OrthoDB" id="411823at2759"/>
<gene>
    <name evidence="1" type="ORF">EVAR_71224_1</name>
</gene>
<reference evidence="1 2" key="1">
    <citation type="journal article" date="2019" name="Commun. Biol.">
        <title>The bagworm genome reveals a unique fibroin gene that provides high tensile strength.</title>
        <authorList>
            <person name="Kono N."/>
            <person name="Nakamura H."/>
            <person name="Ohtoshi R."/>
            <person name="Tomita M."/>
            <person name="Numata K."/>
            <person name="Arakawa K."/>
        </authorList>
    </citation>
    <scope>NUCLEOTIDE SEQUENCE [LARGE SCALE GENOMIC DNA]</scope>
</reference>
<comment type="caution">
    <text evidence="1">The sequence shown here is derived from an EMBL/GenBank/DDBJ whole genome shotgun (WGS) entry which is preliminary data.</text>
</comment>
<keyword evidence="2" id="KW-1185">Reference proteome</keyword>
<dbReference type="EMBL" id="BGZK01004405">
    <property type="protein sequence ID" value="GBP08800.1"/>
    <property type="molecule type" value="Genomic_DNA"/>
</dbReference>